<dbReference type="Gene3D" id="3.40.640.10">
    <property type="entry name" value="Type I PLP-dependent aspartate aminotransferase-like (Major domain)"/>
    <property type="match status" value="1"/>
</dbReference>
<sequence>MGIKINTHYQEVKESYLFAEIAKRIRIWQESHPEKADKLIRMGIGDVTRPLPKEVVKALKEASDEMGVAESFHGYGPEQGYDFLREKIQEYYKSFPVDLAKEEIFISDGAKSDLGNILDLFDRGITALVTDPVYPVYVDTNIMQGNKLLYARAGEENGFLPMPDPSVKADLIYLCSPNNPTGAVYDRTGLTAWVNYAKEKNAVILFDAAYECFVEGDLPHSIYEIPGAKNCAIEFCSFSKKAGFTGTRCGYTVVPDSLVFGGQSLRKMWLRRQTTKFNGVSYIVQKAAAAVFTEHGAKEIEENINYYKENAKMIMKTLDELGIYYTGGKNSPYVWMKCPNGLRSWDFFDKLLEEIYVVGTPGAGFGEAGEGYFRLTAFSTQEKTKEAMERLKILLAK</sequence>
<dbReference type="GO" id="GO:0010285">
    <property type="term" value="F:L,L-diaminopimelate aminotransferase activity"/>
    <property type="evidence" value="ECO:0007669"/>
    <property type="project" value="UniProtKB-UniRule"/>
</dbReference>
<dbReference type="HOGENOM" id="CLU_051433_0_0_9"/>
<dbReference type="HAMAP" id="MF_01642">
    <property type="entry name" value="DapL_aminotrans_1"/>
    <property type="match status" value="1"/>
</dbReference>
<evidence type="ECO:0000256" key="2">
    <source>
        <dbReference type="ARBA" id="ARBA00004982"/>
    </source>
</evidence>
<comment type="catalytic activity">
    <reaction evidence="8 9">
        <text>(2S,6S)-2,6-diaminopimelate + 2-oxoglutarate = (S)-2,3,4,5-tetrahydrodipicolinate + L-glutamate + H2O + H(+)</text>
        <dbReference type="Rhea" id="RHEA:23988"/>
        <dbReference type="ChEBI" id="CHEBI:15377"/>
        <dbReference type="ChEBI" id="CHEBI:15378"/>
        <dbReference type="ChEBI" id="CHEBI:16810"/>
        <dbReference type="ChEBI" id="CHEBI:16845"/>
        <dbReference type="ChEBI" id="CHEBI:29985"/>
        <dbReference type="ChEBI" id="CHEBI:57609"/>
        <dbReference type="EC" id="2.6.1.83"/>
    </reaction>
</comment>
<feature type="binding site" evidence="9">
    <location>
        <position position="278"/>
    </location>
    <ligand>
        <name>substrate</name>
    </ligand>
</feature>
<dbReference type="NCBIfam" id="TIGR03542">
    <property type="entry name" value="DAPAT_plant"/>
    <property type="match status" value="1"/>
</dbReference>
<feature type="binding site" evidence="9">
    <location>
        <position position="210"/>
    </location>
    <ligand>
        <name>pyridoxal 5'-phosphate</name>
        <dbReference type="ChEBI" id="CHEBI:597326"/>
    </ligand>
</feature>
<feature type="domain" description="Aminotransferase class I/classII large" evidence="10">
    <location>
        <begin position="38"/>
        <end position="391"/>
    </location>
</feature>
<feature type="binding site" evidence="9">
    <location>
        <position position="75"/>
    </location>
    <ligand>
        <name>pyridoxal 5'-phosphate</name>
        <dbReference type="ChEBI" id="CHEBI:597326"/>
    </ligand>
</feature>
<dbReference type="InterPro" id="IPR019942">
    <property type="entry name" value="DapL/ALD1"/>
</dbReference>
<comment type="pathway">
    <text evidence="2 9">Amino-acid biosynthesis; L-lysine biosynthesis via DAP pathway; LL-2,6-diaminopimelate from (S)-tetrahydrodipicolinate (aminotransferase route): step 1/1.</text>
</comment>
<keyword evidence="6 9" id="KW-0808">Transferase</keyword>
<feature type="binding site" evidence="9">
    <location>
        <begin position="237"/>
        <end position="239"/>
    </location>
    <ligand>
        <name>pyridoxal 5'-phosphate</name>
        <dbReference type="ChEBI" id="CHEBI:597326"/>
    </ligand>
</feature>
<evidence type="ECO:0000259" key="10">
    <source>
        <dbReference type="Pfam" id="PF00155"/>
    </source>
</evidence>
<feature type="binding site" evidence="9">
    <location>
        <position position="179"/>
    </location>
    <ligand>
        <name>substrate</name>
    </ligand>
</feature>
<evidence type="ECO:0000256" key="6">
    <source>
        <dbReference type="ARBA" id="ARBA00022679"/>
    </source>
</evidence>
<evidence type="ECO:0000256" key="9">
    <source>
        <dbReference type="HAMAP-Rule" id="MF_01642"/>
    </source>
</evidence>
<evidence type="ECO:0000256" key="3">
    <source>
        <dbReference type="ARBA" id="ARBA00013138"/>
    </source>
</evidence>
<accession>G9WMC8</accession>
<feature type="binding site" evidence="9">
    <location>
        <begin position="110"/>
        <end position="111"/>
    </location>
    <ligand>
        <name>pyridoxal 5'-phosphate</name>
        <dbReference type="ChEBI" id="CHEBI:597326"/>
    </ligand>
</feature>
<feature type="binding site" evidence="9">
    <location>
        <position position="248"/>
    </location>
    <ligand>
        <name>pyridoxal 5'-phosphate</name>
        <dbReference type="ChEBI" id="CHEBI:597326"/>
    </ligand>
</feature>
<dbReference type="UniPathway" id="UPA00034">
    <property type="reaction ID" value="UER00466"/>
</dbReference>
<feature type="binding site" evidence="9">
    <location>
        <position position="45"/>
    </location>
    <ligand>
        <name>substrate</name>
    </ligand>
</feature>
<dbReference type="InterPro" id="IPR015421">
    <property type="entry name" value="PyrdxlP-dep_Trfase_major"/>
</dbReference>
<dbReference type="EC" id="2.6.1.83" evidence="3 9"/>
<feature type="modified residue" description="N6-(pyridoxal phosphate)lysine" evidence="9">
    <location>
        <position position="240"/>
    </location>
</feature>
<dbReference type="RefSeq" id="WP_009534373.1">
    <property type="nucleotide sequence ID" value="NZ_KE148312.1"/>
</dbReference>
<dbReference type="Pfam" id="PF00155">
    <property type="entry name" value="Aminotran_1_2"/>
    <property type="match status" value="1"/>
</dbReference>
<dbReference type="Proteomes" id="UP000018461">
    <property type="component" value="Unassembled WGS sequence"/>
</dbReference>
<dbReference type="Gene3D" id="3.90.1150.10">
    <property type="entry name" value="Aspartate Aminotransferase, domain 1"/>
    <property type="match status" value="1"/>
</dbReference>
<dbReference type="InterPro" id="IPR015424">
    <property type="entry name" value="PyrdxlP-dep_Trfase"/>
</dbReference>
<organism evidence="11 12">
    <name type="scientific">Oribacterium parvum ACB1</name>
    <dbReference type="NCBI Taxonomy" id="796943"/>
    <lineage>
        <taxon>Bacteria</taxon>
        <taxon>Bacillati</taxon>
        <taxon>Bacillota</taxon>
        <taxon>Clostridia</taxon>
        <taxon>Lachnospirales</taxon>
        <taxon>Lachnospiraceae</taxon>
        <taxon>Oribacterium</taxon>
    </lineage>
</organism>
<dbReference type="PANTHER" id="PTHR43144">
    <property type="entry name" value="AMINOTRANSFERASE"/>
    <property type="match status" value="1"/>
</dbReference>
<comment type="similarity">
    <text evidence="9">Belongs to the class-I pyridoxal-phosphate-dependent aminotransferase family. LL-diaminopimelate aminotransferase subfamily.</text>
</comment>
<keyword evidence="12" id="KW-1185">Reference proteome</keyword>
<dbReference type="CDD" id="cd00609">
    <property type="entry name" value="AAT_like"/>
    <property type="match status" value="1"/>
</dbReference>
<dbReference type="FunFam" id="3.40.640.10:FF:000099">
    <property type="entry name" value="LL-diaminopimelate aminotransferase, chloroplastic"/>
    <property type="match status" value="1"/>
</dbReference>
<feature type="binding site" evidence="9">
    <location>
        <position position="16"/>
    </location>
    <ligand>
        <name>substrate</name>
    </ligand>
</feature>
<dbReference type="GO" id="GO:0033362">
    <property type="term" value="P:lysine biosynthetic process via diaminopimelate, diaminopimelate-aminotransferase pathway"/>
    <property type="evidence" value="ECO:0007669"/>
    <property type="project" value="UniProtKB-UniRule"/>
</dbReference>
<dbReference type="STRING" id="796943.HMPREF9625_00511"/>
<keyword evidence="7 9" id="KW-0663">Pyridoxal phosphate</keyword>
<reference evidence="11" key="1">
    <citation type="submission" date="2011-08" db="EMBL/GenBank/DDBJ databases">
        <authorList>
            <consortium name="The Broad Institute Genome Sequencing Platform"/>
            <person name="Earl A."/>
            <person name="Ward D."/>
            <person name="Feldgarden M."/>
            <person name="Gevers D."/>
            <person name="Sizova M."/>
            <person name="Hazen A."/>
            <person name="Epstein S."/>
            <person name="Young S.K."/>
            <person name="Zeng Q."/>
            <person name="Gargeya S."/>
            <person name="Fitzgerald M."/>
            <person name="Haas B."/>
            <person name="Abouelleil A."/>
            <person name="Alvarado L."/>
            <person name="Arachchi H.M."/>
            <person name="Berlin A."/>
            <person name="Brown A."/>
            <person name="Chapman S.B."/>
            <person name="Chen Z."/>
            <person name="Dunbar C."/>
            <person name="Freedman E."/>
            <person name="Gearin G."/>
            <person name="Gellesch M."/>
            <person name="Goldberg J."/>
            <person name="Griggs A."/>
            <person name="Gujja S."/>
            <person name="Heiman D."/>
            <person name="Howarth C."/>
            <person name="Larson L."/>
            <person name="Lui A."/>
            <person name="MacDonald P.J.P."/>
            <person name="Montmayeur A."/>
            <person name="Murphy C."/>
            <person name="Neiman D."/>
            <person name="Pearson M."/>
            <person name="Priest M."/>
            <person name="Roberts A."/>
            <person name="Saif S."/>
            <person name="Shea T."/>
            <person name="Shenoy N."/>
            <person name="Sisk P."/>
            <person name="Stolte C."/>
            <person name="Sykes S."/>
            <person name="Wortman J."/>
            <person name="Nusbaum C."/>
            <person name="Birren B."/>
        </authorList>
    </citation>
    <scope>NUCLEOTIDE SEQUENCE</scope>
    <source>
        <strain evidence="11">ACB1</strain>
    </source>
</reference>
<dbReference type="SUPFAM" id="SSF53383">
    <property type="entry name" value="PLP-dependent transferases"/>
    <property type="match status" value="1"/>
</dbReference>
<evidence type="ECO:0000256" key="5">
    <source>
        <dbReference type="ARBA" id="ARBA00022576"/>
    </source>
</evidence>
<proteinExistence type="inferred from homology"/>
<gene>
    <name evidence="9" type="primary">dapL</name>
    <name evidence="11" type="ORF">HMPREF9625_00511</name>
</gene>
<keyword evidence="5 9" id="KW-0032">Aminotransferase</keyword>
<evidence type="ECO:0000313" key="11">
    <source>
        <dbReference type="EMBL" id="EHL11681.1"/>
    </source>
</evidence>
<feature type="binding site" evidence="9">
    <location>
        <position position="134"/>
    </location>
    <ligand>
        <name>pyridoxal 5'-phosphate</name>
        <dbReference type="ChEBI" id="CHEBI:597326"/>
    </ligand>
</feature>
<dbReference type="EMBL" id="AFZC02000003">
    <property type="protein sequence ID" value="EHL11681.1"/>
    <property type="molecule type" value="Genomic_DNA"/>
</dbReference>
<comment type="cofactor">
    <cofactor evidence="1 9">
        <name>pyridoxal 5'-phosphate</name>
        <dbReference type="ChEBI" id="CHEBI:597326"/>
    </cofactor>
</comment>
<dbReference type="InterPro" id="IPR015422">
    <property type="entry name" value="PyrdxlP-dep_Trfase_small"/>
</dbReference>
<evidence type="ECO:0000313" key="12">
    <source>
        <dbReference type="Proteomes" id="UP000018461"/>
    </source>
</evidence>
<protein>
    <recommendedName>
        <fullName evidence="4 9">LL-diaminopimelate aminotransferase</fullName>
        <shortName evidence="9">DAP-AT</shortName>
        <shortName evidence="9">DAP-aminotransferase</shortName>
        <shortName evidence="9">LL-DAP-aminotransferase</shortName>
        <ecNumber evidence="3 9">2.6.1.83</ecNumber>
    </recommendedName>
</protein>
<evidence type="ECO:0000256" key="8">
    <source>
        <dbReference type="ARBA" id="ARBA00051934"/>
    </source>
</evidence>
<feature type="binding site" evidence="9">
    <location>
        <position position="111"/>
    </location>
    <ligand>
        <name>substrate</name>
    </ligand>
</feature>
<dbReference type="GO" id="GO:0030170">
    <property type="term" value="F:pyridoxal phosphate binding"/>
    <property type="evidence" value="ECO:0007669"/>
    <property type="project" value="UniProtKB-UniRule"/>
</dbReference>
<name>G9WMC8_9FIRM</name>
<comment type="caution">
    <text evidence="11">The sequence shown here is derived from an EMBL/GenBank/DDBJ whole genome shotgun (WGS) entry which is preliminary data.</text>
</comment>
<feature type="binding site" evidence="9">
    <location>
        <position position="134"/>
    </location>
    <ligand>
        <name>substrate</name>
    </ligand>
</feature>
<evidence type="ECO:0000256" key="4">
    <source>
        <dbReference type="ARBA" id="ARBA00018052"/>
    </source>
</evidence>
<feature type="binding site" evidence="9">
    <location>
        <position position="179"/>
    </location>
    <ligand>
        <name>pyridoxal 5'-phosphate</name>
        <dbReference type="ChEBI" id="CHEBI:597326"/>
    </ligand>
</feature>
<dbReference type="AlphaFoldDB" id="G9WMC8"/>
<dbReference type="PATRIC" id="fig|796943.3.peg.906"/>
<comment type="subunit">
    <text evidence="9">Homodimer.</text>
</comment>
<feature type="binding site" evidence="9">
    <location>
        <position position="278"/>
    </location>
    <ligand>
        <name>pyridoxal 5'-phosphate</name>
        <dbReference type="ChEBI" id="CHEBI:597326"/>
    </ligand>
</feature>
<feature type="binding site" evidence="9">
    <location>
        <position position="374"/>
    </location>
    <ligand>
        <name>substrate</name>
    </ligand>
</feature>
<evidence type="ECO:0000256" key="1">
    <source>
        <dbReference type="ARBA" id="ARBA00001933"/>
    </source>
</evidence>
<comment type="function">
    <text evidence="9">Involved in the synthesis of meso-diaminopimelate (m-DAP or DL-DAP), required for both lysine and peptidoglycan biosynthesis. Catalyzes the direct conversion of tetrahydrodipicolinate to LL-diaminopimelate.</text>
</comment>
<reference evidence="11" key="2">
    <citation type="submission" date="2013-03" db="EMBL/GenBank/DDBJ databases">
        <title>The Genome Sequence of Oribacterium sp. ACB1.</title>
        <authorList>
            <consortium name="The Broad Institute Genomics Platform"/>
            <consortium name="The Broad Institute Genome Sequencing Center for Infectious Disease"/>
            <person name="Earl A."/>
            <person name="Ward D."/>
            <person name="Feldgarden M."/>
            <person name="Gevers D."/>
            <person name="Sizova M."/>
            <person name="Hazen A."/>
            <person name="Epstein S."/>
            <person name="Walker B."/>
            <person name="Young S."/>
            <person name="Zeng Q."/>
            <person name="Gargeya S."/>
            <person name="Fitzgerald M."/>
            <person name="Haas B."/>
            <person name="Abouelleil A."/>
            <person name="Allen A.W."/>
            <person name="Alvarado L."/>
            <person name="Arachchi H.M."/>
            <person name="Berlin A.M."/>
            <person name="Chapman S.B."/>
            <person name="Gainer-Dewar J."/>
            <person name="Goldberg J."/>
            <person name="Griggs A."/>
            <person name="Gujja S."/>
            <person name="Hansen M."/>
            <person name="Howarth C."/>
            <person name="Imamovic A."/>
            <person name="Ireland A."/>
            <person name="Larimer J."/>
            <person name="McCowan C."/>
            <person name="Murphy C."/>
            <person name="Pearson M."/>
            <person name="Poon T.W."/>
            <person name="Priest M."/>
            <person name="Roberts A."/>
            <person name="Saif S."/>
            <person name="Shea T."/>
            <person name="Sisk P."/>
            <person name="Sykes S."/>
            <person name="Wortman J."/>
            <person name="Nusbaum C."/>
            <person name="Birren B."/>
        </authorList>
    </citation>
    <scope>NUCLEOTIDE SEQUENCE [LARGE SCALE GENOMIC DNA]</scope>
    <source>
        <strain evidence="11">ACB1</strain>
    </source>
</reference>
<evidence type="ECO:0000256" key="7">
    <source>
        <dbReference type="ARBA" id="ARBA00022898"/>
    </source>
</evidence>
<dbReference type="InterPro" id="IPR004839">
    <property type="entry name" value="Aminotransferase_I/II_large"/>
</dbReference>